<dbReference type="AlphaFoldDB" id="A0A512J9I9"/>
<dbReference type="Proteomes" id="UP001156856">
    <property type="component" value="Unassembled WGS sequence"/>
</dbReference>
<gene>
    <name evidence="2" type="ORF">GCM10007888_46300</name>
    <name evidence="1" type="ORF">MOX02_46720</name>
</gene>
<evidence type="ECO:0000313" key="3">
    <source>
        <dbReference type="Proteomes" id="UP000321960"/>
    </source>
</evidence>
<dbReference type="EMBL" id="BSPK01000100">
    <property type="protein sequence ID" value="GLS66248.1"/>
    <property type="molecule type" value="Genomic_DNA"/>
</dbReference>
<evidence type="ECO:0000313" key="2">
    <source>
        <dbReference type="EMBL" id="GLS66248.1"/>
    </source>
</evidence>
<reference evidence="2" key="4">
    <citation type="submission" date="2023-01" db="EMBL/GenBank/DDBJ databases">
        <title>Draft genome sequence of Methylobacterium oxalidis strain NBRC 107715.</title>
        <authorList>
            <person name="Sun Q."/>
            <person name="Mori K."/>
        </authorList>
    </citation>
    <scope>NUCLEOTIDE SEQUENCE</scope>
    <source>
        <strain evidence="2">NBRC 107715</strain>
    </source>
</reference>
<organism evidence="1 3">
    <name type="scientific">Methylobacterium oxalidis</name>
    <dbReference type="NCBI Taxonomy" id="944322"/>
    <lineage>
        <taxon>Bacteria</taxon>
        <taxon>Pseudomonadati</taxon>
        <taxon>Pseudomonadota</taxon>
        <taxon>Alphaproteobacteria</taxon>
        <taxon>Hyphomicrobiales</taxon>
        <taxon>Methylobacteriaceae</taxon>
        <taxon>Methylobacterium</taxon>
    </lineage>
</organism>
<reference evidence="1 3" key="3">
    <citation type="submission" date="2019-07" db="EMBL/GenBank/DDBJ databases">
        <title>Whole genome shotgun sequence of Methylobacterium oxalidis NBRC 107715.</title>
        <authorList>
            <person name="Hosoyama A."/>
            <person name="Uohara A."/>
            <person name="Ohji S."/>
            <person name="Ichikawa N."/>
        </authorList>
    </citation>
    <scope>NUCLEOTIDE SEQUENCE [LARGE SCALE GENOMIC DNA]</scope>
    <source>
        <strain evidence="1 3">NBRC 107715</strain>
    </source>
</reference>
<name>A0A512J9I9_9HYPH</name>
<protein>
    <submittedName>
        <fullName evidence="1">Uncharacterized protein</fullName>
    </submittedName>
</protein>
<dbReference type="EMBL" id="BJZU01000111">
    <property type="protein sequence ID" value="GEP06634.1"/>
    <property type="molecule type" value="Genomic_DNA"/>
</dbReference>
<proteinExistence type="predicted"/>
<reference evidence="4" key="2">
    <citation type="journal article" date="2019" name="Int. J. Syst. Evol. Microbiol.">
        <title>The Global Catalogue of Microorganisms (GCM) 10K type strain sequencing project: providing services to taxonomists for standard genome sequencing and annotation.</title>
        <authorList>
            <consortium name="The Broad Institute Genomics Platform"/>
            <consortium name="The Broad Institute Genome Sequencing Center for Infectious Disease"/>
            <person name="Wu L."/>
            <person name="Ma J."/>
        </authorList>
    </citation>
    <scope>NUCLEOTIDE SEQUENCE [LARGE SCALE GENOMIC DNA]</scope>
    <source>
        <strain evidence="4">NBRC 107715</strain>
    </source>
</reference>
<evidence type="ECO:0000313" key="1">
    <source>
        <dbReference type="EMBL" id="GEP06634.1"/>
    </source>
</evidence>
<keyword evidence="4" id="KW-1185">Reference proteome</keyword>
<reference evidence="2" key="1">
    <citation type="journal article" date="2014" name="Int. J. Syst. Evol. Microbiol.">
        <title>Complete genome of a new Firmicutes species belonging to the dominant human colonic microbiota ('Ruminococcus bicirculans') reveals two chromosomes and a selective capacity to utilize plant glucans.</title>
        <authorList>
            <consortium name="NISC Comparative Sequencing Program"/>
            <person name="Wegmann U."/>
            <person name="Louis P."/>
            <person name="Goesmann A."/>
            <person name="Henrissat B."/>
            <person name="Duncan S.H."/>
            <person name="Flint H.J."/>
        </authorList>
    </citation>
    <scope>NUCLEOTIDE SEQUENCE</scope>
    <source>
        <strain evidence="2">NBRC 107715</strain>
    </source>
</reference>
<evidence type="ECO:0000313" key="4">
    <source>
        <dbReference type="Proteomes" id="UP001156856"/>
    </source>
</evidence>
<sequence>MKLAGIDGHLDALLLRLGKLKAQLGVLRGEGEQLSRQSRVIRHRAAISLHDGATKASRCWLD</sequence>
<accession>A0A512J9I9</accession>
<comment type="caution">
    <text evidence="1">The sequence shown here is derived from an EMBL/GenBank/DDBJ whole genome shotgun (WGS) entry which is preliminary data.</text>
</comment>
<dbReference type="Proteomes" id="UP000321960">
    <property type="component" value="Unassembled WGS sequence"/>
</dbReference>